<dbReference type="InterPro" id="IPR011333">
    <property type="entry name" value="SKP1/BTB/POZ_sf"/>
</dbReference>
<proteinExistence type="predicted"/>
<name>A0A2N0QC83_9GLOM</name>
<dbReference type="VEuPathDB" id="FungiDB:FUN_009095"/>
<comment type="caution">
    <text evidence="3">The sequence shown here is derived from an EMBL/GenBank/DDBJ whole genome shotgun (WGS) entry which is preliminary data.</text>
</comment>
<dbReference type="InterPro" id="IPR051481">
    <property type="entry name" value="BTB-POZ/Galectin-3-binding"/>
</dbReference>
<gene>
    <name evidence="3" type="ORF">RhiirA5_406738</name>
</gene>
<organism evidence="3 4">
    <name type="scientific">Rhizophagus irregularis</name>
    <dbReference type="NCBI Taxonomy" id="588596"/>
    <lineage>
        <taxon>Eukaryota</taxon>
        <taxon>Fungi</taxon>
        <taxon>Fungi incertae sedis</taxon>
        <taxon>Mucoromycota</taxon>
        <taxon>Glomeromycotina</taxon>
        <taxon>Glomeromycetes</taxon>
        <taxon>Glomerales</taxon>
        <taxon>Glomeraceae</taxon>
        <taxon>Rhizophagus</taxon>
    </lineage>
</organism>
<dbReference type="Pfam" id="PF00651">
    <property type="entry name" value="BTB"/>
    <property type="match status" value="1"/>
</dbReference>
<dbReference type="SUPFAM" id="SSF54695">
    <property type="entry name" value="POZ domain"/>
    <property type="match status" value="1"/>
</dbReference>
<dbReference type="Proteomes" id="UP000232722">
    <property type="component" value="Unassembled WGS sequence"/>
</dbReference>
<dbReference type="PANTHER" id="PTHR24410">
    <property type="entry name" value="HL07962P-RELATED"/>
    <property type="match status" value="1"/>
</dbReference>
<dbReference type="Pfam" id="PF07534">
    <property type="entry name" value="TLD"/>
    <property type="match status" value="1"/>
</dbReference>
<accession>A0A2N0QC83</accession>
<dbReference type="SMART" id="SM00225">
    <property type="entry name" value="BTB"/>
    <property type="match status" value="1"/>
</dbReference>
<evidence type="ECO:0000259" key="1">
    <source>
        <dbReference type="PROSITE" id="PS50097"/>
    </source>
</evidence>
<dbReference type="InterPro" id="IPR006571">
    <property type="entry name" value="TLDc_dom"/>
</dbReference>
<reference evidence="3 4" key="2">
    <citation type="submission" date="2017-09" db="EMBL/GenBank/DDBJ databases">
        <title>Extensive intraspecific genome diversity in a model arbuscular mycorrhizal fungus.</title>
        <authorList>
            <person name="Chen E.C."/>
            <person name="Morin E."/>
            <person name="Beaudet D."/>
            <person name="Noel J."/>
            <person name="Ndikumana S."/>
            <person name="Charron P."/>
            <person name="St-Onge C."/>
            <person name="Giorgi J."/>
            <person name="Grigoriev I.V."/>
            <person name="Roux C."/>
            <person name="Martin F.M."/>
            <person name="Corradi N."/>
        </authorList>
    </citation>
    <scope>NUCLEOTIDE SEQUENCE [LARGE SCALE GENOMIC DNA]</scope>
    <source>
        <strain evidence="3 4">A5</strain>
    </source>
</reference>
<dbReference type="CDD" id="cd18186">
    <property type="entry name" value="BTB_POZ_ZBTB_KLHL-like"/>
    <property type="match status" value="1"/>
</dbReference>
<protein>
    <submittedName>
        <fullName evidence="3">BTB-domain-containing protein</fullName>
    </submittedName>
</protein>
<evidence type="ECO:0000259" key="2">
    <source>
        <dbReference type="PROSITE" id="PS51886"/>
    </source>
</evidence>
<dbReference type="VEuPathDB" id="FungiDB:RhiirFUN_007800"/>
<dbReference type="PROSITE" id="PS51886">
    <property type="entry name" value="TLDC"/>
    <property type="match status" value="1"/>
</dbReference>
<evidence type="ECO:0000313" key="3">
    <source>
        <dbReference type="EMBL" id="PKC16688.1"/>
    </source>
</evidence>
<evidence type="ECO:0000313" key="4">
    <source>
        <dbReference type="Proteomes" id="UP000232722"/>
    </source>
</evidence>
<reference evidence="3 4" key="1">
    <citation type="submission" date="2016-04" db="EMBL/GenBank/DDBJ databases">
        <title>Genome analyses suggest a sexual origin of heterokaryosis in a supposedly ancient asexual fungus.</title>
        <authorList>
            <person name="Ropars J."/>
            <person name="Sedzielewska K."/>
            <person name="Noel J."/>
            <person name="Charron P."/>
            <person name="Farinelli L."/>
            <person name="Marton T."/>
            <person name="Kruger M."/>
            <person name="Pelin A."/>
            <person name="Brachmann A."/>
            <person name="Corradi N."/>
        </authorList>
    </citation>
    <scope>NUCLEOTIDE SEQUENCE [LARGE SCALE GENOMIC DNA]</scope>
    <source>
        <strain evidence="3 4">A5</strain>
    </source>
</reference>
<dbReference type="PANTHER" id="PTHR24410:SF23">
    <property type="entry name" value="BTB DOMAIN-CONTAINING PROTEIN-RELATED"/>
    <property type="match status" value="1"/>
</dbReference>
<dbReference type="EMBL" id="LLXJ01000038">
    <property type="protein sequence ID" value="PKC16688.1"/>
    <property type="molecule type" value="Genomic_DNA"/>
</dbReference>
<dbReference type="AlphaFoldDB" id="A0A2N0QC83"/>
<dbReference type="VEuPathDB" id="FungiDB:RhiirA1_459830"/>
<sequence length="526" mass="61504">MSTVFLSKLSQNYIELLADNEYCDVTIEVGEDPNVKILRAHVNILCCRSPYLRRTLASNKKIKNNGLTHIELPNISPEIFQIILKYIYGGILSLNDHDNLEIFKVLLAADELLIQELVDYLQKYFIENKSKWMEQHFGFVHKASFQSNSLLKLQKFCTDFMLKSPEKIFKLLDVTLLPEKTLVQVIQRDDLQMKEVEVWERVLKWDFQLVRPYEKLLKLRLYEELLNSHLVSNSKPIVGTIIPKNFTIDGNIDSNIVYNLGIITTILNHIDDMDIDSAHLKFRLLLRGSRDGFTPKKFHTLCDNKYETITFIKVKGKDEIIGGYNPLVWKSSGSWGLTKHSFIFSFKGNDINSLIISNIVNAECALNYGVYRGPCFGQDIVIYSRNGEFQNYNYNYCEKCYYGKQIRDTKYQFTIEDYELKIMPPKKQGRKKSPIWLHFIERPLLNSSHHEAKCKYCFGKMVFDPKYIYTGDISQKDIRQYNAIHEFANPPDELLREWGIYCRLGNNEVLGEIELNQYWLNKPKLL</sequence>
<feature type="domain" description="TLDc" evidence="2">
    <location>
        <begin position="256"/>
        <end position="424"/>
    </location>
</feature>
<feature type="domain" description="BTB" evidence="1">
    <location>
        <begin position="23"/>
        <end position="96"/>
    </location>
</feature>
<dbReference type="InterPro" id="IPR000210">
    <property type="entry name" value="BTB/POZ_dom"/>
</dbReference>
<dbReference type="Gene3D" id="3.30.710.10">
    <property type="entry name" value="Potassium Channel Kv1.1, Chain A"/>
    <property type="match status" value="1"/>
</dbReference>
<dbReference type="PROSITE" id="PS50097">
    <property type="entry name" value="BTB"/>
    <property type="match status" value="1"/>
</dbReference>